<keyword evidence="3" id="KW-1185">Reference proteome</keyword>
<accession>A0AAV7UIZ1</accession>
<name>A0AAV7UIZ1_PLEWA</name>
<organism evidence="2 3">
    <name type="scientific">Pleurodeles waltl</name>
    <name type="common">Iberian ribbed newt</name>
    <dbReference type="NCBI Taxonomy" id="8319"/>
    <lineage>
        <taxon>Eukaryota</taxon>
        <taxon>Metazoa</taxon>
        <taxon>Chordata</taxon>
        <taxon>Craniata</taxon>
        <taxon>Vertebrata</taxon>
        <taxon>Euteleostomi</taxon>
        <taxon>Amphibia</taxon>
        <taxon>Batrachia</taxon>
        <taxon>Caudata</taxon>
        <taxon>Salamandroidea</taxon>
        <taxon>Salamandridae</taxon>
        <taxon>Pleurodelinae</taxon>
        <taxon>Pleurodeles</taxon>
    </lineage>
</organism>
<reference evidence="2" key="1">
    <citation type="journal article" date="2022" name="bioRxiv">
        <title>Sequencing and chromosome-scale assembly of the giantPleurodeles waltlgenome.</title>
        <authorList>
            <person name="Brown T."/>
            <person name="Elewa A."/>
            <person name="Iarovenko S."/>
            <person name="Subramanian E."/>
            <person name="Araus A.J."/>
            <person name="Petzold A."/>
            <person name="Susuki M."/>
            <person name="Suzuki K.-i.T."/>
            <person name="Hayashi T."/>
            <person name="Toyoda A."/>
            <person name="Oliveira C."/>
            <person name="Osipova E."/>
            <person name="Leigh N.D."/>
            <person name="Simon A."/>
            <person name="Yun M.H."/>
        </authorList>
    </citation>
    <scope>NUCLEOTIDE SEQUENCE</scope>
    <source>
        <strain evidence="2">20211129_DDA</strain>
        <tissue evidence="2">Liver</tissue>
    </source>
</reference>
<sequence>MAEENVRKALALLEQAGRLDLVRLEALAPERPACQASAGLAAAVLACSPLRATSSGVQLRKGARVVGGPGRRGAAWAGPGEAGRRAAGAGPPGKPK</sequence>
<dbReference type="AlphaFoldDB" id="A0AAV7UIZ1"/>
<gene>
    <name evidence="2" type="ORF">NDU88_005514</name>
</gene>
<evidence type="ECO:0000313" key="2">
    <source>
        <dbReference type="EMBL" id="KAJ1188757.1"/>
    </source>
</evidence>
<protein>
    <submittedName>
        <fullName evidence="2">Uncharacterized protein</fullName>
    </submittedName>
</protein>
<dbReference type="Proteomes" id="UP001066276">
    <property type="component" value="Chromosome 3_1"/>
</dbReference>
<feature type="compositionally biased region" description="Low complexity" evidence="1">
    <location>
        <begin position="72"/>
        <end position="89"/>
    </location>
</feature>
<evidence type="ECO:0000313" key="3">
    <source>
        <dbReference type="Proteomes" id="UP001066276"/>
    </source>
</evidence>
<feature type="region of interest" description="Disordered" evidence="1">
    <location>
        <begin position="68"/>
        <end position="96"/>
    </location>
</feature>
<comment type="caution">
    <text evidence="2">The sequence shown here is derived from an EMBL/GenBank/DDBJ whole genome shotgun (WGS) entry which is preliminary data.</text>
</comment>
<proteinExistence type="predicted"/>
<evidence type="ECO:0000256" key="1">
    <source>
        <dbReference type="SAM" id="MobiDB-lite"/>
    </source>
</evidence>
<dbReference type="EMBL" id="JANPWB010000005">
    <property type="protein sequence ID" value="KAJ1188757.1"/>
    <property type="molecule type" value="Genomic_DNA"/>
</dbReference>